<dbReference type="SUPFAM" id="SSF161098">
    <property type="entry name" value="MetI-like"/>
    <property type="match status" value="1"/>
</dbReference>
<gene>
    <name evidence="7" type="primary">cysW</name>
    <name evidence="7" type="ORF">CPRO_17510</name>
    <name evidence="8" type="ORF">SAMN02745151_02377</name>
</gene>
<dbReference type="GO" id="GO:0005886">
    <property type="term" value="C:plasma membrane"/>
    <property type="evidence" value="ECO:0007669"/>
    <property type="project" value="UniProtKB-SubCell"/>
</dbReference>
<keyword evidence="2 5" id="KW-0812">Transmembrane</keyword>
<dbReference type="PANTHER" id="PTHR43632:SF1">
    <property type="entry name" value="PERMEASE COMPONENT OF TUNGSTATE ABC TRANSPORTER"/>
    <property type="match status" value="1"/>
</dbReference>
<dbReference type="CDD" id="cd06261">
    <property type="entry name" value="TM_PBP2"/>
    <property type="match status" value="1"/>
</dbReference>
<dbReference type="RefSeq" id="WP_066050385.1">
    <property type="nucleotide sequence ID" value="NZ_CP014223.1"/>
</dbReference>
<evidence type="ECO:0000256" key="2">
    <source>
        <dbReference type="ARBA" id="ARBA00022692"/>
    </source>
</evidence>
<reference evidence="9" key="2">
    <citation type="submission" date="2016-01" db="EMBL/GenBank/DDBJ databases">
        <authorList>
            <person name="Poehlein A."/>
            <person name="Schlien K."/>
            <person name="Gottschalk G."/>
            <person name="Buckel W."/>
            <person name="Daniel R."/>
        </authorList>
    </citation>
    <scope>NUCLEOTIDE SEQUENCE [LARGE SCALE GENOMIC DNA]</scope>
    <source>
        <strain evidence="9">X2</strain>
    </source>
</reference>
<dbReference type="Gene3D" id="1.10.3720.10">
    <property type="entry name" value="MetI-like"/>
    <property type="match status" value="1"/>
</dbReference>
<dbReference type="InterPro" id="IPR000515">
    <property type="entry name" value="MetI-like"/>
</dbReference>
<dbReference type="NCBIfam" id="NF038017">
    <property type="entry name" value="ABC_perm1"/>
    <property type="match status" value="1"/>
</dbReference>
<dbReference type="Proteomes" id="UP000184204">
    <property type="component" value="Unassembled WGS sequence"/>
</dbReference>
<comment type="subcellular location">
    <subcellularLocation>
        <location evidence="5">Cell membrane</location>
        <topology evidence="5">Multi-pass membrane protein</topology>
    </subcellularLocation>
    <subcellularLocation>
        <location evidence="1">Membrane</location>
        <topology evidence="1">Multi-pass membrane protein</topology>
    </subcellularLocation>
</comment>
<dbReference type="EMBL" id="CP014223">
    <property type="protein sequence ID" value="AMJ41339.1"/>
    <property type="molecule type" value="Genomic_DNA"/>
</dbReference>
<evidence type="ECO:0000313" key="7">
    <source>
        <dbReference type="EMBL" id="AMJ41339.1"/>
    </source>
</evidence>
<dbReference type="EMBL" id="FQUA01000012">
    <property type="protein sequence ID" value="SHE97395.1"/>
    <property type="molecule type" value="Genomic_DNA"/>
</dbReference>
<evidence type="ECO:0000256" key="5">
    <source>
        <dbReference type="RuleBase" id="RU363032"/>
    </source>
</evidence>
<organism evidence="8 10">
    <name type="scientific">Anaerotignum propionicum DSM 1682</name>
    <dbReference type="NCBI Taxonomy" id="991789"/>
    <lineage>
        <taxon>Bacteria</taxon>
        <taxon>Bacillati</taxon>
        <taxon>Bacillota</taxon>
        <taxon>Clostridia</taxon>
        <taxon>Lachnospirales</taxon>
        <taxon>Anaerotignaceae</taxon>
        <taxon>Anaerotignum</taxon>
    </lineage>
</organism>
<dbReference type="Proteomes" id="UP000068026">
    <property type="component" value="Chromosome"/>
</dbReference>
<dbReference type="PANTHER" id="PTHR43632">
    <property type="entry name" value="PERMEASE COMPONENT OF TUNGSTATE ABC TRANSPORTER"/>
    <property type="match status" value="1"/>
</dbReference>
<evidence type="ECO:0000256" key="4">
    <source>
        <dbReference type="ARBA" id="ARBA00023136"/>
    </source>
</evidence>
<accession>A0A0X1U8T3</accession>
<dbReference type="KEGG" id="cpro:CPRO_17510"/>
<dbReference type="PROSITE" id="PS50928">
    <property type="entry name" value="ABC_TM1"/>
    <property type="match status" value="1"/>
</dbReference>
<keyword evidence="3 5" id="KW-1133">Transmembrane helix</keyword>
<evidence type="ECO:0000313" key="10">
    <source>
        <dbReference type="Proteomes" id="UP000184204"/>
    </source>
</evidence>
<proteinExistence type="inferred from homology"/>
<reference evidence="8" key="3">
    <citation type="submission" date="2016-11" db="EMBL/GenBank/DDBJ databases">
        <authorList>
            <person name="Varghese N."/>
            <person name="Submissions S."/>
        </authorList>
    </citation>
    <scope>NUCLEOTIDE SEQUENCE</scope>
    <source>
        <strain evidence="8">DSM 1682</strain>
    </source>
</reference>
<dbReference type="GO" id="GO:0055085">
    <property type="term" value="P:transmembrane transport"/>
    <property type="evidence" value="ECO:0007669"/>
    <property type="project" value="InterPro"/>
</dbReference>
<keyword evidence="9" id="KW-1185">Reference proteome</keyword>
<evidence type="ECO:0000313" key="9">
    <source>
        <dbReference type="Proteomes" id="UP000068026"/>
    </source>
</evidence>
<evidence type="ECO:0000256" key="3">
    <source>
        <dbReference type="ARBA" id="ARBA00022989"/>
    </source>
</evidence>
<dbReference type="InterPro" id="IPR035906">
    <property type="entry name" value="MetI-like_sf"/>
</dbReference>
<dbReference type="OrthoDB" id="9781724at2"/>
<evidence type="ECO:0000256" key="1">
    <source>
        <dbReference type="ARBA" id="ARBA00004141"/>
    </source>
</evidence>
<name>A0A0X1U8T3_ANAPI</name>
<evidence type="ECO:0000313" key="8">
    <source>
        <dbReference type="EMBL" id="SHE97395.1"/>
    </source>
</evidence>
<feature type="transmembrane region" description="Helical" evidence="5">
    <location>
        <begin position="25"/>
        <end position="53"/>
    </location>
</feature>
<evidence type="ECO:0000259" key="6">
    <source>
        <dbReference type="PROSITE" id="PS50928"/>
    </source>
</evidence>
<sequence length="233" mass="25139">MGYIINGFKEAFVLLFSGDTEMIRIILLSLFVSGTGTIFAAIIGVPLGLCLGIKRFPLKRFFGSVVYTAMGFPPVVIGLLVAIFLSRKGPFGRYELLFTPQAMMIAQFLLVLPIITGILFGSAKDKGQQVLELGHTLGANRRESLKLLIHELNSSVLLAVMTAFGRAISEVGAVMLVGGNIKGSTRVMTTFIAMNNSMGAYERSIAMAIVLLTISLLINGIVHHLNGGRNYVD</sequence>
<reference evidence="10" key="4">
    <citation type="submission" date="2016-11" db="EMBL/GenBank/DDBJ databases">
        <authorList>
            <person name="Jaros S."/>
            <person name="Januszkiewicz K."/>
            <person name="Wedrychowicz H."/>
        </authorList>
    </citation>
    <scope>NUCLEOTIDE SEQUENCE [LARGE SCALE GENOMIC DNA]</scope>
    <source>
        <strain evidence="10">DSM 1682</strain>
    </source>
</reference>
<dbReference type="AlphaFoldDB" id="A0A0X1U8T3"/>
<dbReference type="InterPro" id="IPR049783">
    <property type="entry name" value="ABC_perm_TupB-like"/>
</dbReference>
<feature type="domain" description="ABC transmembrane type-1" evidence="6">
    <location>
        <begin position="26"/>
        <end position="222"/>
    </location>
</feature>
<protein>
    <submittedName>
        <fullName evidence="7">Sulfate transport system permease protein CysW</fullName>
    </submittedName>
    <submittedName>
        <fullName evidence="8">Tungstate transport system permease protein</fullName>
    </submittedName>
</protein>
<feature type="transmembrane region" description="Helical" evidence="5">
    <location>
        <begin position="65"/>
        <end position="85"/>
    </location>
</feature>
<comment type="similarity">
    <text evidence="5">Belongs to the binding-protein-dependent transport system permease family.</text>
</comment>
<feature type="transmembrane region" description="Helical" evidence="5">
    <location>
        <begin position="204"/>
        <end position="225"/>
    </location>
</feature>
<reference evidence="7 9" key="1">
    <citation type="journal article" date="2016" name="Genome Announc.">
        <title>Complete Genome Sequence of the Amino Acid-Fermenting Clostridium propionicum X2 (DSM 1682).</title>
        <authorList>
            <person name="Poehlein A."/>
            <person name="Schlien K."/>
            <person name="Chowdhury N.P."/>
            <person name="Gottschalk G."/>
            <person name="Buckel W."/>
            <person name="Daniel R."/>
        </authorList>
    </citation>
    <scope>NUCLEOTIDE SEQUENCE [LARGE SCALE GENOMIC DNA]</scope>
    <source>
        <strain evidence="7 9">X2</strain>
    </source>
</reference>
<keyword evidence="4 5" id="KW-0472">Membrane</keyword>
<feature type="transmembrane region" description="Helical" evidence="5">
    <location>
        <begin position="105"/>
        <end position="123"/>
    </location>
</feature>
<keyword evidence="5" id="KW-0813">Transport</keyword>
<dbReference type="Pfam" id="PF00528">
    <property type="entry name" value="BPD_transp_1"/>
    <property type="match status" value="1"/>
</dbReference>